<feature type="compositionally biased region" description="Polar residues" evidence="2">
    <location>
        <begin position="994"/>
        <end position="1003"/>
    </location>
</feature>
<feature type="region of interest" description="Disordered" evidence="2">
    <location>
        <begin position="22"/>
        <end position="63"/>
    </location>
</feature>
<dbReference type="OrthoDB" id="417078at2759"/>
<evidence type="ECO:0000259" key="3">
    <source>
        <dbReference type="PROSITE" id="PS50042"/>
    </source>
</evidence>
<feature type="compositionally biased region" description="Basic and acidic residues" evidence="2">
    <location>
        <begin position="1059"/>
        <end position="1074"/>
    </location>
</feature>
<keyword evidence="5" id="KW-1185">Reference proteome</keyword>
<feature type="compositionally biased region" description="Basic and acidic residues" evidence="2">
    <location>
        <begin position="83"/>
        <end position="92"/>
    </location>
</feature>
<dbReference type="SUPFAM" id="SSF51206">
    <property type="entry name" value="cAMP-binding domain-like"/>
    <property type="match status" value="1"/>
</dbReference>
<organism evidence="4 5">
    <name type="scientific">Eimeria acervulina</name>
    <name type="common">Coccidian parasite</name>
    <dbReference type="NCBI Taxonomy" id="5801"/>
    <lineage>
        <taxon>Eukaryota</taxon>
        <taxon>Sar</taxon>
        <taxon>Alveolata</taxon>
        <taxon>Apicomplexa</taxon>
        <taxon>Conoidasida</taxon>
        <taxon>Coccidia</taxon>
        <taxon>Eucoccidiorida</taxon>
        <taxon>Eimeriorina</taxon>
        <taxon>Eimeriidae</taxon>
        <taxon>Eimeria</taxon>
    </lineage>
</organism>
<reference evidence="4" key="2">
    <citation type="submission" date="2013-10" db="EMBL/GenBank/DDBJ databases">
        <authorList>
            <person name="Aslett M."/>
        </authorList>
    </citation>
    <scope>NUCLEOTIDE SEQUENCE</scope>
    <source>
        <strain evidence="4">Houghton</strain>
    </source>
</reference>
<evidence type="ECO:0000313" key="5">
    <source>
        <dbReference type="Proteomes" id="UP000018050"/>
    </source>
</evidence>
<feature type="compositionally biased region" description="Low complexity" evidence="2">
    <location>
        <begin position="1199"/>
        <end position="1211"/>
    </location>
</feature>
<dbReference type="RefSeq" id="XP_013253147.1">
    <property type="nucleotide sequence ID" value="XM_013397693.1"/>
</dbReference>
<feature type="compositionally biased region" description="Basic residues" evidence="2">
    <location>
        <begin position="151"/>
        <end position="163"/>
    </location>
</feature>
<feature type="region of interest" description="Disordered" evidence="2">
    <location>
        <begin position="1199"/>
        <end position="1231"/>
    </location>
</feature>
<feature type="region of interest" description="Disordered" evidence="2">
    <location>
        <begin position="1257"/>
        <end position="1323"/>
    </location>
</feature>
<protein>
    <submittedName>
        <fullName evidence="4">Cyclic nucleotide-binding domain-containing protein, putative</fullName>
    </submittedName>
</protein>
<keyword evidence="1" id="KW-0175">Coiled coil</keyword>
<feature type="domain" description="Cyclic nucleotide-binding" evidence="3">
    <location>
        <begin position="1620"/>
        <end position="1707"/>
    </location>
</feature>
<gene>
    <name evidence="4" type="ORF">EAH_00017200</name>
</gene>
<feature type="compositionally biased region" description="Low complexity" evidence="2">
    <location>
        <begin position="1008"/>
        <end position="1023"/>
    </location>
</feature>
<evidence type="ECO:0000313" key="4">
    <source>
        <dbReference type="EMBL" id="CDI76290.1"/>
    </source>
</evidence>
<feature type="region of interest" description="Disordered" evidence="2">
    <location>
        <begin position="227"/>
        <end position="259"/>
    </location>
</feature>
<feature type="compositionally biased region" description="Low complexity" evidence="2">
    <location>
        <begin position="228"/>
        <end position="248"/>
    </location>
</feature>
<dbReference type="VEuPathDB" id="ToxoDB:EAH_00017200"/>
<accession>U6G7Y0</accession>
<dbReference type="InterPro" id="IPR018490">
    <property type="entry name" value="cNMP-bd_dom_sf"/>
</dbReference>
<dbReference type="InterPro" id="IPR014710">
    <property type="entry name" value="RmlC-like_jellyroll"/>
</dbReference>
<dbReference type="CDD" id="cd00038">
    <property type="entry name" value="CAP_ED"/>
    <property type="match status" value="2"/>
</dbReference>
<feature type="compositionally biased region" description="Basic and acidic residues" evidence="2">
    <location>
        <begin position="1259"/>
        <end position="1278"/>
    </location>
</feature>
<dbReference type="Gene3D" id="2.60.120.10">
    <property type="entry name" value="Jelly Rolls"/>
    <property type="match status" value="1"/>
</dbReference>
<dbReference type="GeneID" id="25269790"/>
<proteinExistence type="predicted"/>
<feature type="compositionally biased region" description="Basic and acidic residues" evidence="2">
    <location>
        <begin position="977"/>
        <end position="987"/>
    </location>
</feature>
<reference evidence="4" key="1">
    <citation type="submission" date="2013-10" db="EMBL/GenBank/DDBJ databases">
        <title>Genomic analysis of the causative agents of coccidiosis in chickens.</title>
        <authorList>
            <person name="Reid A.J."/>
            <person name="Blake D."/>
            <person name="Billington K."/>
            <person name="Browne H."/>
            <person name="Dunn M."/>
            <person name="Hung S."/>
            <person name="Kawahara F."/>
            <person name="Miranda-Saavedra D."/>
            <person name="Mourier T."/>
            <person name="Nagra H."/>
            <person name="Otto T.D."/>
            <person name="Rawlings N."/>
            <person name="Sanchez A."/>
            <person name="Sanders M."/>
            <person name="Subramaniam C."/>
            <person name="Tay Y."/>
            <person name="Dear P."/>
            <person name="Doerig C."/>
            <person name="Gruber A."/>
            <person name="Parkinson J."/>
            <person name="Shirley M."/>
            <person name="Wan K.L."/>
            <person name="Berriman M."/>
            <person name="Tomley F."/>
            <person name="Pain A."/>
        </authorList>
    </citation>
    <scope>NUCLEOTIDE SEQUENCE</scope>
    <source>
        <strain evidence="4">Houghton</strain>
    </source>
</reference>
<feature type="region of interest" description="Disordered" evidence="2">
    <location>
        <begin position="966"/>
        <end position="1124"/>
    </location>
</feature>
<feature type="region of interest" description="Disordered" evidence="2">
    <location>
        <begin position="881"/>
        <end position="953"/>
    </location>
</feature>
<feature type="compositionally biased region" description="Low complexity" evidence="2">
    <location>
        <begin position="929"/>
        <end position="938"/>
    </location>
</feature>
<dbReference type="PROSITE" id="PS50042">
    <property type="entry name" value="CNMP_BINDING_3"/>
    <property type="match status" value="2"/>
</dbReference>
<dbReference type="Proteomes" id="UP000018050">
    <property type="component" value="Unassembled WGS sequence"/>
</dbReference>
<feature type="region of interest" description="Disordered" evidence="2">
    <location>
        <begin position="1544"/>
        <end position="1572"/>
    </location>
</feature>
<feature type="compositionally biased region" description="Polar residues" evidence="2">
    <location>
        <begin position="1214"/>
        <end position="1223"/>
    </location>
</feature>
<dbReference type="EMBL" id="HG670352">
    <property type="protein sequence ID" value="CDI76290.1"/>
    <property type="molecule type" value="Genomic_DNA"/>
</dbReference>
<name>U6G7Y0_EIMAC</name>
<feature type="region of interest" description="Disordered" evidence="2">
    <location>
        <begin position="83"/>
        <end position="177"/>
    </location>
</feature>
<evidence type="ECO:0000256" key="1">
    <source>
        <dbReference type="SAM" id="Coils"/>
    </source>
</evidence>
<feature type="domain" description="Cyclic nucleotide-binding" evidence="3">
    <location>
        <begin position="1488"/>
        <end position="1573"/>
    </location>
</feature>
<sequence length="1732" mass="189585">MSGAERSSSRGVLGWVRQSSVKRFGSREVSGTPREDRRAENGIVCTSQPAADNDAYTAAPSKRDHSLAAMFRSVSSRAQLKDEIRENAHDDETAAGMRRAHTAQSLNMAGEELPQLKDANSAEKETQGGKSKRIGSSTGLSRIGSFLTRSFSRHRSRSSRHSKKQDERVRPAEGEAAEVPNFSAADWLGKFEREGGGAASGVMSLCGGALEAVATHLDELEKNIRSIQQSEQHQQQQRQQQQQQQQKQRQQEDSADAAQGVAEMLAAARQKMDEEDERVFSQMKYHGEQLVIGELQQMIATVKNIMLGIKYAAYSDTAVQHDLQGEEKQMQAWQEPRGALRQNRNCLEALYARVRSTRDEVLLNYHEECIRLNQNVQLLMDRITTTVAEVFAEFETLPSLETLYGKHEINNLEQKRMRLGAELRSKGNSSWAANHQLAFGRLPPFIARLQLYALNLPSFSEKRYEQESVQKDAEASNGPSGVKTSQLFTPVTLQQCLPRKSCVNTVPPGLALVATEAEIKRYESQLWGEEPSGTPGEGGFGSFRVFEQWLVDAMKWQWRDAFMYSKLHARHGSLQEMIKEKQRDIQEAVRLRLKQLWWGRTVEMQAFYVTHAATAFMRDLQGVEGLHAVAAEEGKKKEEVEGGFEGAGAVVETLRLRSGREAEIALMHAEDMRASVLRVVGNPAYRHFSRTLEEFNARPSDATAHIRLLKHQMERAGKITRRFEDAMEGKDGYETLERECCQLEAALALLEEEAKTLEHKLSFRQTQLSAKRQGLTHSLEQLSAAFDSDNKKLAAIEAQWDSAENIGQLLHDLLPTADEIAACKHKLAEEKKQLETEKEEIKAERQRLQAMREVYEKTKQSANTKGSPASGHLLPQTRADLNIPQNPTSPLAEVQETDTRVSRTPSKSFVGRLFGVSSRPSTPRRPKGAAHGAAAAAAETLQHSATRRRGSVDGLPEQEDLLALKHGHSSPGLLDKLPLRASKEGSSGERLALATSQQTNAEQSTHDLPGLPLHALSSPSSLTLERDERQTPSTPSLAVAASPAKEAEPHYTTETQNAEDEKLREFSREDAETPKRRKSKNAAGAGASRRGSRKKKSMYSKLRSAFSLSHSSKKGSKNAEPAQPLLEPVSKAGEPEAASEAQEVHWVQVGSQSSVLATIPNIFESDSEGQKGFEPSASPGTASAAYSMMVCASSRSEGSSIISNCSSQPASPGAMQQQESAAGTESPGRLSRTATHLTLTAVGRGVGGEASPAFSLAESFRRASPDHRAEEGTKKREGLQSSSSLSKHVPPLSTEMEANKFPSDSSEQKEHSPQFGNTDSNSNEDELEEVEMLMRSTASDGDRHKAMEYQAEHVTATRAAAGPLVPFPSLSVGSPSDFRSGVESLTIASADPSFQAEEAAEAGAAATVSSKRRSSDTVIASSVHYPAGASRKYGRKSGSRAAAFERVFAAAEFRRPSTAGIIDEDDRIELFLSNGQPDLTAAVMSSSIFALLEPEERQHCAHLMVNSFVQIPKGCMLVQRGEKVDTLYFLVSGELGMTGPNAVENRTEHQTSSEAALTPPAYSSARRRSSYDAEVPQNKFPVKIRPGAFVLPRGFVREAQTNHSIMALRPCTLQKLSFHSFQQIISGCARAVRFVERQGNPDVVDEFGPGDNINALALLHDTPSDVSIVAAAPGGCVVAVLERSELQESLGDAEVILSRRFGNGGEMQGGRTSGLNQLKKQFSSLWSRRGSG</sequence>
<dbReference type="OMA" id="DAFMYSK"/>
<feature type="coiled-coil region" evidence="1">
    <location>
        <begin position="733"/>
        <end position="865"/>
    </location>
</feature>
<dbReference type="InterPro" id="IPR000595">
    <property type="entry name" value="cNMP-bd_dom"/>
</dbReference>
<evidence type="ECO:0000256" key="2">
    <source>
        <dbReference type="SAM" id="MobiDB-lite"/>
    </source>
</evidence>
<feature type="compositionally biased region" description="Basic and acidic residues" evidence="2">
    <location>
        <begin position="164"/>
        <end position="173"/>
    </location>
</feature>